<dbReference type="Pfam" id="PF17744">
    <property type="entry name" value="DUF5581"/>
    <property type="match status" value="1"/>
</dbReference>
<feature type="domain" description="DUF5581" evidence="1">
    <location>
        <begin position="205"/>
        <end position="301"/>
    </location>
</feature>
<proteinExistence type="predicted"/>
<evidence type="ECO:0000259" key="1">
    <source>
        <dbReference type="Pfam" id="PF17744"/>
    </source>
</evidence>
<dbReference type="InterPro" id="IPR003961">
    <property type="entry name" value="FN3_dom"/>
</dbReference>
<reference evidence="3" key="2">
    <citation type="submission" date="2025-09" db="UniProtKB">
        <authorList>
            <consortium name="Ensembl"/>
        </authorList>
    </citation>
    <scope>IDENTIFICATION</scope>
</reference>
<dbReference type="Proteomes" id="UP000694522">
    <property type="component" value="Unplaced"/>
</dbReference>
<dbReference type="Pfam" id="PF20996">
    <property type="entry name" value="DUF5581_N"/>
    <property type="match status" value="1"/>
</dbReference>
<evidence type="ECO:0000259" key="2">
    <source>
        <dbReference type="Pfam" id="PF20996"/>
    </source>
</evidence>
<dbReference type="InterPro" id="IPR049231">
    <property type="entry name" value="DUF5581_N"/>
</dbReference>
<feature type="domain" description="DUF5581" evidence="2">
    <location>
        <begin position="32"/>
        <end position="200"/>
    </location>
</feature>
<organism evidence="3 4">
    <name type="scientific">Amazona collaria</name>
    <name type="common">yellow-billed parrot</name>
    <dbReference type="NCBI Taxonomy" id="241587"/>
    <lineage>
        <taxon>Eukaryota</taxon>
        <taxon>Metazoa</taxon>
        <taxon>Chordata</taxon>
        <taxon>Craniata</taxon>
        <taxon>Vertebrata</taxon>
        <taxon>Euteleostomi</taxon>
        <taxon>Archelosauria</taxon>
        <taxon>Archosauria</taxon>
        <taxon>Dinosauria</taxon>
        <taxon>Saurischia</taxon>
        <taxon>Theropoda</taxon>
        <taxon>Coelurosauria</taxon>
        <taxon>Aves</taxon>
        <taxon>Neognathae</taxon>
        <taxon>Neoaves</taxon>
        <taxon>Telluraves</taxon>
        <taxon>Australaves</taxon>
        <taxon>Psittaciformes</taxon>
        <taxon>Psittacidae</taxon>
        <taxon>Amazona</taxon>
    </lineage>
</organism>
<name>A0A8B9FLA7_9PSIT</name>
<dbReference type="InterPro" id="IPR036116">
    <property type="entry name" value="FN3_sf"/>
</dbReference>
<dbReference type="AlphaFoldDB" id="A0A8B9FLA7"/>
<dbReference type="Ensembl" id="ENSACOT00000009818.1">
    <property type="protein sequence ID" value="ENSACOP00000009489.1"/>
    <property type="gene ID" value="ENSACOG00000006633.1"/>
</dbReference>
<reference evidence="3" key="1">
    <citation type="submission" date="2025-08" db="UniProtKB">
        <authorList>
            <consortium name="Ensembl"/>
        </authorList>
    </citation>
    <scope>IDENTIFICATION</scope>
</reference>
<dbReference type="PANTHER" id="PTHR14537">
    <property type="entry name" value="FIBRONECTIN TYPE III DOMAIN-CONTAINING PROTEIN 11"/>
    <property type="match status" value="1"/>
</dbReference>
<evidence type="ECO:0000313" key="3">
    <source>
        <dbReference type="Ensembl" id="ENSACOP00000009489.1"/>
    </source>
</evidence>
<dbReference type="InterPro" id="IPR048317">
    <property type="entry name" value="DUF5581_C"/>
</dbReference>
<dbReference type="CDD" id="cd00063">
    <property type="entry name" value="FN3"/>
    <property type="match status" value="1"/>
</dbReference>
<sequence>MQQPSFGFVAAISNEPKSSLERTAHREEGGSATWELYLRRRSLIQQFLRSSLSLRYLQKQQDKVHALKRCSFYLDIEPKYVNVRDQNHVLHRTEVLQLIDQQRLQRMRKMGKAQTQIQLLLLTELLEQLQQGWEELNFYVEVCDTVTFFSQWDRIRQKLSKLTGFMETLLSLEFPGKICVKHSLVSHADLTGTRLPSIRLSLYTKMPVVFDRSESFALKNWARLKWVTGNQESHLEQCELSFKLLTVGLETGVNRTRQVSSSSCIVPDLKPGRSYEFTIRRSPEQTLVFDEWHDTIVLTTCTAEDWWSSTCAKEDEVTHGRASRFIHLKSYE</sequence>
<protein>
    <submittedName>
        <fullName evidence="3">Fibronectin type III domain containing 11</fullName>
    </submittedName>
</protein>
<dbReference type="InterPro" id="IPR039581">
    <property type="entry name" value="FNDC11"/>
</dbReference>
<accession>A0A8B9FLA7</accession>
<dbReference type="SUPFAM" id="SSF49265">
    <property type="entry name" value="Fibronectin type III"/>
    <property type="match status" value="1"/>
</dbReference>
<evidence type="ECO:0000313" key="4">
    <source>
        <dbReference type="Proteomes" id="UP000694522"/>
    </source>
</evidence>
<keyword evidence="4" id="KW-1185">Reference proteome</keyword>